<evidence type="ECO:0000313" key="1">
    <source>
        <dbReference type="EMBL" id="QTX14887.1"/>
    </source>
</evidence>
<name>A0A8B0SY37_KLEPN</name>
<dbReference type="AlphaFoldDB" id="A0A8B0SY37"/>
<geneLocation type="plasmid" evidence="1">
    <name>p17-15-vir-like</name>
</geneLocation>
<protein>
    <submittedName>
        <fullName evidence="1">Uncharacterized protein</fullName>
    </submittedName>
</protein>
<keyword evidence="1" id="KW-0614">Plasmid</keyword>
<sequence>MIMRIFVDKDSHYQQKKLLGLIKIYFINKHNQYMELQHRDVS</sequence>
<proteinExistence type="predicted"/>
<organism evidence="1">
    <name type="scientific">Klebsiella pneumoniae</name>
    <dbReference type="NCBI Taxonomy" id="573"/>
    <lineage>
        <taxon>Bacteria</taxon>
        <taxon>Pseudomonadati</taxon>
        <taxon>Pseudomonadota</taxon>
        <taxon>Gammaproteobacteria</taxon>
        <taxon>Enterobacterales</taxon>
        <taxon>Enterobacteriaceae</taxon>
        <taxon>Klebsiella/Raoultella group</taxon>
        <taxon>Klebsiella</taxon>
        <taxon>Klebsiella pneumoniae complex</taxon>
    </lineage>
</organism>
<dbReference type="EMBL" id="MN956836">
    <property type="protein sequence ID" value="QTX14887.1"/>
    <property type="molecule type" value="Genomic_DNA"/>
</dbReference>
<accession>A0A8B0SY37</accession>
<reference evidence="1" key="1">
    <citation type="submission" date="2020-01" db="EMBL/GenBank/DDBJ databases">
        <authorList>
            <person name="Qin S."/>
        </authorList>
    </citation>
    <scope>NUCLEOTIDE SEQUENCE</scope>
    <source>
        <strain evidence="1">CVir17-16-YZ6g</strain>
        <plasmid evidence="1">p17-15-vir-like</plasmid>
    </source>
</reference>